<evidence type="ECO:0000313" key="2">
    <source>
        <dbReference type="Proteomes" id="UP000275408"/>
    </source>
</evidence>
<reference evidence="1 2" key="1">
    <citation type="journal article" date="2018" name="Sci. Rep.">
        <title>Comparative analysis of the Pocillopora damicornis genome highlights role of immune system in coral evolution.</title>
        <authorList>
            <person name="Cunning R."/>
            <person name="Bay R.A."/>
            <person name="Gillette P."/>
            <person name="Baker A.C."/>
            <person name="Traylor-Knowles N."/>
        </authorList>
    </citation>
    <scope>NUCLEOTIDE SEQUENCE [LARGE SCALE GENOMIC DNA]</scope>
    <source>
        <strain evidence="1">RSMAS</strain>
        <tissue evidence="1">Whole animal</tissue>
    </source>
</reference>
<keyword evidence="2" id="KW-1185">Reference proteome</keyword>
<dbReference type="Proteomes" id="UP000275408">
    <property type="component" value="Unassembled WGS sequence"/>
</dbReference>
<dbReference type="AlphaFoldDB" id="A0A3M6UBY7"/>
<feature type="non-terminal residue" evidence="1">
    <location>
        <position position="103"/>
    </location>
</feature>
<gene>
    <name evidence="1" type="ORF">pdam_00025646</name>
</gene>
<dbReference type="OrthoDB" id="10563714at2759"/>
<sequence length="103" mass="11279">LEKLEGSTAINEAKIKCGLCCKSYSVQLDRKTAGKILFFKTSNPLQCMSKKRRAGVKGVKTLENFFTKEAAKCLPEPTGSILTVSNDDEQDQYDGADAIVSEK</sequence>
<accession>A0A3M6UBY7</accession>
<name>A0A3M6UBY7_POCDA</name>
<proteinExistence type="predicted"/>
<organism evidence="1 2">
    <name type="scientific">Pocillopora damicornis</name>
    <name type="common">Cauliflower coral</name>
    <name type="synonym">Millepora damicornis</name>
    <dbReference type="NCBI Taxonomy" id="46731"/>
    <lineage>
        <taxon>Eukaryota</taxon>
        <taxon>Metazoa</taxon>
        <taxon>Cnidaria</taxon>
        <taxon>Anthozoa</taxon>
        <taxon>Hexacorallia</taxon>
        <taxon>Scleractinia</taxon>
        <taxon>Astrocoeniina</taxon>
        <taxon>Pocilloporidae</taxon>
        <taxon>Pocillopora</taxon>
    </lineage>
</organism>
<dbReference type="EMBL" id="RCHS01001861">
    <property type="protein sequence ID" value="RMX51034.1"/>
    <property type="molecule type" value="Genomic_DNA"/>
</dbReference>
<evidence type="ECO:0000313" key="1">
    <source>
        <dbReference type="EMBL" id="RMX51034.1"/>
    </source>
</evidence>
<comment type="caution">
    <text evidence="1">The sequence shown here is derived from an EMBL/GenBank/DDBJ whole genome shotgun (WGS) entry which is preliminary data.</text>
</comment>
<protein>
    <submittedName>
        <fullName evidence="1">Uncharacterized protein</fullName>
    </submittedName>
</protein>
<feature type="non-terminal residue" evidence="1">
    <location>
        <position position="1"/>
    </location>
</feature>